<name>A0A8D8RXQ7_9HEMI</name>
<evidence type="ECO:0000256" key="1">
    <source>
        <dbReference type="ARBA" id="ARBA00004240"/>
    </source>
</evidence>
<comment type="subcellular location">
    <subcellularLocation>
        <location evidence="10">Endomembrane system</location>
        <topology evidence="10">Single-pass type I membrane protein</topology>
    </subcellularLocation>
    <subcellularLocation>
        <location evidence="1">Endoplasmic reticulum</location>
    </subcellularLocation>
</comment>
<accession>A0A8D8RXQ7</accession>
<dbReference type="GO" id="GO:0008194">
    <property type="term" value="F:UDP-glycosyltransferase activity"/>
    <property type="evidence" value="ECO:0007669"/>
    <property type="project" value="InterPro"/>
</dbReference>
<comment type="similarity">
    <text evidence="2">Belongs to the UDP-glycosyltransferase family.</text>
</comment>
<reference evidence="13" key="1">
    <citation type="submission" date="2021-05" db="EMBL/GenBank/DDBJ databases">
        <authorList>
            <person name="Alioto T."/>
            <person name="Alioto T."/>
            <person name="Gomez Garrido J."/>
        </authorList>
    </citation>
    <scope>NUCLEOTIDE SEQUENCE</scope>
</reference>
<feature type="signal peptide" evidence="12">
    <location>
        <begin position="1"/>
        <end position="26"/>
    </location>
</feature>
<dbReference type="InterPro" id="IPR050271">
    <property type="entry name" value="UDP-glycosyltransferase"/>
</dbReference>
<keyword evidence="6" id="KW-0256">Endoplasmic reticulum</keyword>
<evidence type="ECO:0000313" key="13">
    <source>
        <dbReference type="EMBL" id="CAG6659091.1"/>
    </source>
</evidence>
<organism evidence="13">
    <name type="scientific">Cacopsylla melanoneura</name>
    <dbReference type="NCBI Taxonomy" id="428564"/>
    <lineage>
        <taxon>Eukaryota</taxon>
        <taxon>Metazoa</taxon>
        <taxon>Ecdysozoa</taxon>
        <taxon>Arthropoda</taxon>
        <taxon>Hexapoda</taxon>
        <taxon>Insecta</taxon>
        <taxon>Pterygota</taxon>
        <taxon>Neoptera</taxon>
        <taxon>Paraneoptera</taxon>
        <taxon>Hemiptera</taxon>
        <taxon>Sternorrhyncha</taxon>
        <taxon>Psylloidea</taxon>
        <taxon>Psyllidae</taxon>
        <taxon>Psyllinae</taxon>
        <taxon>Cacopsylla</taxon>
    </lineage>
</organism>
<dbReference type="GO" id="GO:0005783">
    <property type="term" value="C:endoplasmic reticulum"/>
    <property type="evidence" value="ECO:0007669"/>
    <property type="project" value="UniProtKB-SubCell"/>
</dbReference>
<keyword evidence="5 11" id="KW-0812">Transmembrane</keyword>
<evidence type="ECO:0000256" key="2">
    <source>
        <dbReference type="ARBA" id="ARBA00009995"/>
    </source>
</evidence>
<keyword evidence="8 11" id="KW-0472">Membrane</keyword>
<evidence type="ECO:0000256" key="6">
    <source>
        <dbReference type="ARBA" id="ARBA00022824"/>
    </source>
</evidence>
<feature type="chain" id="PRO_5034087493" evidence="12">
    <location>
        <begin position="27"/>
        <end position="520"/>
    </location>
</feature>
<keyword evidence="3" id="KW-0328">Glycosyltransferase</keyword>
<evidence type="ECO:0000256" key="4">
    <source>
        <dbReference type="ARBA" id="ARBA00022679"/>
    </source>
</evidence>
<evidence type="ECO:0000256" key="3">
    <source>
        <dbReference type="ARBA" id="ARBA00022676"/>
    </source>
</evidence>
<protein>
    <submittedName>
        <fullName evidence="13">UDP-glucuronosyltransferase 2B31</fullName>
    </submittedName>
</protein>
<keyword evidence="9" id="KW-0325">Glycoprotein</keyword>
<keyword evidence="4 13" id="KW-0808">Transferase</keyword>
<keyword evidence="12" id="KW-0732">Signal</keyword>
<dbReference type="PANTHER" id="PTHR48043:SF145">
    <property type="entry name" value="FI06409P-RELATED"/>
    <property type="match status" value="1"/>
</dbReference>
<evidence type="ECO:0000256" key="9">
    <source>
        <dbReference type="ARBA" id="ARBA00023180"/>
    </source>
</evidence>
<evidence type="ECO:0000256" key="5">
    <source>
        <dbReference type="ARBA" id="ARBA00022692"/>
    </source>
</evidence>
<evidence type="ECO:0000256" key="11">
    <source>
        <dbReference type="SAM" id="Phobius"/>
    </source>
</evidence>
<dbReference type="Gene3D" id="3.40.50.2000">
    <property type="entry name" value="Glycogen Phosphorylase B"/>
    <property type="match status" value="1"/>
</dbReference>
<dbReference type="CDD" id="cd03784">
    <property type="entry name" value="GT1_Gtf-like"/>
    <property type="match status" value="1"/>
</dbReference>
<proteinExistence type="inferred from homology"/>
<dbReference type="EMBL" id="HBUF01193304">
    <property type="protein sequence ID" value="CAG6659091.1"/>
    <property type="molecule type" value="Transcribed_RNA"/>
</dbReference>
<feature type="transmembrane region" description="Helical" evidence="11">
    <location>
        <begin position="478"/>
        <end position="511"/>
    </location>
</feature>
<evidence type="ECO:0000256" key="7">
    <source>
        <dbReference type="ARBA" id="ARBA00022989"/>
    </source>
</evidence>
<dbReference type="PANTHER" id="PTHR48043">
    <property type="entry name" value="EG:EG0003.4 PROTEIN-RELATED"/>
    <property type="match status" value="1"/>
</dbReference>
<dbReference type="FunFam" id="3.40.50.2000:FF:000050">
    <property type="entry name" value="UDP-glucuronosyltransferase"/>
    <property type="match status" value="1"/>
</dbReference>
<sequence length="520" mass="59993">MTLQHRGCHCFMLVIILSSCLRNNSCSKILAIFSTPAKSHQVIFDTILVELSERGHDLTVVTQFPETLENYERIKVISIKGTFKYNTTIEQIYEMSANSYRRTNLNFIDQYNLVNDIFYHENMKPIWNMETKYDLVLTEMFMTDAFLVIPYLYKTPHISLASAVLHPQHSERLGLPDNPSYIPTFVSAATDIMSFVERFENALVSLYTKWYYEYVSHSISNEIIRKKFPNKRIPKIQDLLNNCSLVLTNTHYTINSARPLPPNVVEIGGVHLKTPKKLNGDFEKFLNDSKDGVIYFSMGSILKTSSFPPEKFQAFLKAFAKIPQRILWKIEDESLLRGYKNIRAAAWMPQRDIFAHPNVKLFISHGGLLGIIEAVNEGIPVLGIPVFADQWSNVKKLESLRAGKLLRYPDINENSITEALKIVLSPEYKQNAKNLQRRFQDRLVSPLEVAIYWIEYVIQFKGAPHLQPASVRLTWYQYYLLDIALIVLLILVTICYSIKLFLQTLVALVGFLMREKKKTD</sequence>
<keyword evidence="7 11" id="KW-1133">Transmembrane helix</keyword>
<dbReference type="AlphaFoldDB" id="A0A8D8RXQ7"/>
<evidence type="ECO:0000256" key="8">
    <source>
        <dbReference type="ARBA" id="ARBA00023136"/>
    </source>
</evidence>
<dbReference type="SUPFAM" id="SSF53756">
    <property type="entry name" value="UDP-Glycosyltransferase/glycogen phosphorylase"/>
    <property type="match status" value="1"/>
</dbReference>
<evidence type="ECO:0000256" key="10">
    <source>
        <dbReference type="ARBA" id="ARBA00046288"/>
    </source>
</evidence>
<dbReference type="InterPro" id="IPR002213">
    <property type="entry name" value="UDP_glucos_trans"/>
</dbReference>
<evidence type="ECO:0000256" key="12">
    <source>
        <dbReference type="SAM" id="SignalP"/>
    </source>
</evidence>
<dbReference type="PROSITE" id="PS51257">
    <property type="entry name" value="PROKAR_LIPOPROTEIN"/>
    <property type="match status" value="1"/>
</dbReference>
<dbReference type="Pfam" id="PF00201">
    <property type="entry name" value="UDPGT"/>
    <property type="match status" value="1"/>
</dbReference>